<dbReference type="SMART" id="SM00174">
    <property type="entry name" value="RHO"/>
    <property type="match status" value="1"/>
</dbReference>
<evidence type="ECO:0000256" key="8">
    <source>
        <dbReference type="ARBA" id="ARBA00023289"/>
    </source>
</evidence>
<dbReference type="FunFam" id="3.40.50.300:FF:001312">
    <property type="entry name" value="Ras-related protein Rab-18"/>
    <property type="match status" value="1"/>
</dbReference>
<reference evidence="9 10" key="1">
    <citation type="submission" date="2016-05" db="EMBL/GenBank/DDBJ databases">
        <title>A degradative enzymes factory behind the ericoid mycorrhizal symbiosis.</title>
        <authorList>
            <consortium name="DOE Joint Genome Institute"/>
            <person name="Martino E."/>
            <person name="Morin E."/>
            <person name="Grelet G."/>
            <person name="Kuo A."/>
            <person name="Kohler A."/>
            <person name="Daghino S."/>
            <person name="Barry K."/>
            <person name="Choi C."/>
            <person name="Cichocki N."/>
            <person name="Clum A."/>
            <person name="Copeland A."/>
            <person name="Hainaut M."/>
            <person name="Haridas S."/>
            <person name="Labutti K."/>
            <person name="Lindquist E."/>
            <person name="Lipzen A."/>
            <person name="Khouja H.-R."/>
            <person name="Murat C."/>
            <person name="Ohm R."/>
            <person name="Olson A."/>
            <person name="Spatafora J."/>
            <person name="Veneault-Fourrey C."/>
            <person name="Henrissat B."/>
            <person name="Grigoriev I."/>
            <person name="Martin F."/>
            <person name="Perotto S."/>
        </authorList>
    </citation>
    <scope>NUCLEOTIDE SEQUENCE [LARGE SCALE GENOMIC DNA]</scope>
    <source>
        <strain evidence="9 10">UAMH 7357</strain>
    </source>
</reference>
<keyword evidence="4" id="KW-0547">Nucleotide-binding</keyword>
<organism evidence="9 10">
    <name type="scientific">Hyaloscypha hepaticicola</name>
    <dbReference type="NCBI Taxonomy" id="2082293"/>
    <lineage>
        <taxon>Eukaryota</taxon>
        <taxon>Fungi</taxon>
        <taxon>Dikarya</taxon>
        <taxon>Ascomycota</taxon>
        <taxon>Pezizomycotina</taxon>
        <taxon>Leotiomycetes</taxon>
        <taxon>Helotiales</taxon>
        <taxon>Hyaloscyphaceae</taxon>
        <taxon>Hyaloscypha</taxon>
    </lineage>
</organism>
<dbReference type="GO" id="GO:0015031">
    <property type="term" value="P:protein transport"/>
    <property type="evidence" value="ECO:0007669"/>
    <property type="project" value="UniProtKB-KW"/>
</dbReference>
<keyword evidence="6" id="KW-0342">GTP-binding</keyword>
<dbReference type="PROSITE" id="PS51420">
    <property type="entry name" value="RHO"/>
    <property type="match status" value="1"/>
</dbReference>
<dbReference type="InterPro" id="IPR001806">
    <property type="entry name" value="Small_GTPase"/>
</dbReference>
<keyword evidence="8" id="KW-0636">Prenylation</keyword>
<evidence type="ECO:0000256" key="5">
    <source>
        <dbReference type="ARBA" id="ARBA00022927"/>
    </source>
</evidence>
<comment type="similarity">
    <text evidence="1">Belongs to the small GTPase superfamily. Rab family.</text>
</comment>
<dbReference type="PROSITE" id="PS51421">
    <property type="entry name" value="RAS"/>
    <property type="match status" value="1"/>
</dbReference>
<dbReference type="EMBL" id="KZ613518">
    <property type="protein sequence ID" value="PMD14839.1"/>
    <property type="molecule type" value="Genomic_DNA"/>
</dbReference>
<dbReference type="PANTHER" id="PTHR47977">
    <property type="entry name" value="RAS-RELATED PROTEIN RAB"/>
    <property type="match status" value="1"/>
</dbReference>
<evidence type="ECO:0000256" key="6">
    <source>
        <dbReference type="ARBA" id="ARBA00023134"/>
    </source>
</evidence>
<evidence type="ECO:0000256" key="1">
    <source>
        <dbReference type="ARBA" id="ARBA00006270"/>
    </source>
</evidence>
<evidence type="ECO:0000256" key="7">
    <source>
        <dbReference type="ARBA" id="ARBA00023288"/>
    </source>
</evidence>
<accession>A0A2J6PLG0</accession>
<dbReference type="Pfam" id="PF00071">
    <property type="entry name" value="Ras"/>
    <property type="match status" value="1"/>
</dbReference>
<protein>
    <submittedName>
        <fullName evidence="9">Ras-related protein rab-like protein-18</fullName>
    </submittedName>
</protein>
<dbReference type="SMART" id="SM00173">
    <property type="entry name" value="RAS"/>
    <property type="match status" value="1"/>
</dbReference>
<evidence type="ECO:0000256" key="4">
    <source>
        <dbReference type="ARBA" id="ARBA00022741"/>
    </source>
</evidence>
<evidence type="ECO:0000256" key="3">
    <source>
        <dbReference type="ARBA" id="ARBA00022481"/>
    </source>
</evidence>
<dbReference type="PRINTS" id="PR00449">
    <property type="entry name" value="RASTRNSFRMNG"/>
</dbReference>
<name>A0A2J6PLG0_9HELO</name>
<sequence length="204" mass="22343">MASDESLPTLKILMIGPSGAGKSALLIRYCDDQFDSESSTATIGVDFKMKKLSVHGKAYRLNLLDTAGQERFRTLSNSYYRGAHGVILVYDISNRESFQAMERWFEEAESNAMPGAKMYLVGSKLDKTNHRTVQYEEGQRLAELHGCGFCEVSSKTRENVRKPFVEIVDSIVRDPKLLSAGSRRSGTVNVGAGGGEGWGTGCAC</sequence>
<evidence type="ECO:0000256" key="2">
    <source>
        <dbReference type="ARBA" id="ARBA00022448"/>
    </source>
</evidence>
<keyword evidence="5" id="KW-0653">Protein transport</keyword>
<keyword evidence="3" id="KW-0488">Methylation</keyword>
<dbReference type="SUPFAM" id="SSF52540">
    <property type="entry name" value="P-loop containing nucleoside triphosphate hydrolases"/>
    <property type="match status" value="1"/>
</dbReference>
<dbReference type="CDD" id="cd00154">
    <property type="entry name" value="Rab"/>
    <property type="match status" value="1"/>
</dbReference>
<dbReference type="InterPro" id="IPR050227">
    <property type="entry name" value="Rab"/>
</dbReference>
<dbReference type="SMART" id="SM00175">
    <property type="entry name" value="RAB"/>
    <property type="match status" value="1"/>
</dbReference>
<dbReference type="Proteomes" id="UP000235672">
    <property type="component" value="Unassembled WGS sequence"/>
</dbReference>
<dbReference type="GO" id="GO:0003924">
    <property type="term" value="F:GTPase activity"/>
    <property type="evidence" value="ECO:0007669"/>
    <property type="project" value="InterPro"/>
</dbReference>
<proteinExistence type="inferred from homology"/>
<keyword evidence="10" id="KW-1185">Reference proteome</keyword>
<dbReference type="NCBIfam" id="TIGR00231">
    <property type="entry name" value="small_GTP"/>
    <property type="match status" value="1"/>
</dbReference>
<gene>
    <name evidence="9" type="ORF">NA56DRAFT_650630</name>
</gene>
<dbReference type="GO" id="GO:0005525">
    <property type="term" value="F:GTP binding"/>
    <property type="evidence" value="ECO:0007669"/>
    <property type="project" value="UniProtKB-KW"/>
</dbReference>
<dbReference type="AlphaFoldDB" id="A0A2J6PLG0"/>
<dbReference type="PROSITE" id="PS51419">
    <property type="entry name" value="RAB"/>
    <property type="match status" value="1"/>
</dbReference>
<dbReference type="STRING" id="1745343.A0A2J6PLG0"/>
<dbReference type="InterPro" id="IPR027417">
    <property type="entry name" value="P-loop_NTPase"/>
</dbReference>
<dbReference type="OrthoDB" id="9989112at2759"/>
<dbReference type="Gene3D" id="3.40.50.300">
    <property type="entry name" value="P-loop containing nucleotide triphosphate hydrolases"/>
    <property type="match status" value="1"/>
</dbReference>
<keyword evidence="2" id="KW-0813">Transport</keyword>
<dbReference type="InterPro" id="IPR005225">
    <property type="entry name" value="Small_GTP-bd"/>
</dbReference>
<evidence type="ECO:0000313" key="10">
    <source>
        <dbReference type="Proteomes" id="UP000235672"/>
    </source>
</evidence>
<evidence type="ECO:0000313" key="9">
    <source>
        <dbReference type="EMBL" id="PMD14839.1"/>
    </source>
</evidence>
<keyword evidence="7" id="KW-0449">Lipoprotein</keyword>